<dbReference type="Proteomes" id="UP000249819">
    <property type="component" value="Unassembled WGS sequence"/>
</dbReference>
<name>A0A327VQ22_9BACT</name>
<feature type="signal peptide" evidence="1">
    <location>
        <begin position="1"/>
        <end position="19"/>
    </location>
</feature>
<accession>A0A327VQ22</accession>
<dbReference type="InterPro" id="IPR046235">
    <property type="entry name" value="DUF6268"/>
</dbReference>
<evidence type="ECO:0000313" key="3">
    <source>
        <dbReference type="EMBL" id="RAJ76536.1"/>
    </source>
</evidence>
<evidence type="ECO:0000313" key="4">
    <source>
        <dbReference type="Proteomes" id="UP000249819"/>
    </source>
</evidence>
<protein>
    <recommendedName>
        <fullName evidence="2">DUF6268 domain-containing protein</fullName>
    </recommendedName>
</protein>
<feature type="domain" description="DUF6268" evidence="2">
    <location>
        <begin position="16"/>
        <end position="304"/>
    </location>
</feature>
<evidence type="ECO:0000256" key="1">
    <source>
        <dbReference type="SAM" id="SignalP"/>
    </source>
</evidence>
<gene>
    <name evidence="3" type="ORF">CLV59_10855</name>
</gene>
<evidence type="ECO:0000259" key="2">
    <source>
        <dbReference type="Pfam" id="PF19783"/>
    </source>
</evidence>
<feature type="chain" id="PRO_5016408316" description="DUF6268 domain-containing protein" evidence="1">
    <location>
        <begin position="20"/>
        <end position="309"/>
    </location>
</feature>
<dbReference type="OrthoDB" id="665720at2"/>
<dbReference type="EMBL" id="QLMA01000008">
    <property type="protein sequence ID" value="RAJ76536.1"/>
    <property type="molecule type" value="Genomic_DNA"/>
</dbReference>
<keyword evidence="4" id="KW-1185">Reference proteome</keyword>
<reference evidence="3 4" key="1">
    <citation type="submission" date="2018-06" db="EMBL/GenBank/DDBJ databases">
        <title>Genomic Encyclopedia of Archaeal and Bacterial Type Strains, Phase II (KMG-II): from individual species to whole genera.</title>
        <authorList>
            <person name="Goeker M."/>
        </authorList>
    </citation>
    <scope>NUCLEOTIDE SEQUENCE [LARGE SCALE GENOMIC DNA]</scope>
    <source>
        <strain evidence="3 4">DSM 29821</strain>
    </source>
</reference>
<sequence>MIKKLPLLLLLGAANQAVAQLGATSLNGPGIGISADYLPASHYIRPEDSVKTSSTTSQRRYNFGAAFMLASRIDTATGKMRSWSMGVTGSYTTLDNKDYTKTIFPKELLETTIALKYMRSMRNRWSMMAIAAASLGTDMEEITSKDIFLQGGVIFIKQHNRHFAYGLGGVLTNAFGTPMIMPAFFCQWKTDGKFSIDVNFPEKISVSTNLNKYTDLALAIRMRGSAYDVTNSPNDKRLMGYSEITAGLENTWHLGKHADFVIAGGSTLAAGVTFSDKKLSDIFSEKPNHRLATNYYLSTGLRWNFTARK</sequence>
<comment type="caution">
    <text evidence="3">The sequence shown here is derived from an EMBL/GenBank/DDBJ whole genome shotgun (WGS) entry which is preliminary data.</text>
</comment>
<dbReference type="Pfam" id="PF19783">
    <property type="entry name" value="DUF6268"/>
    <property type="match status" value="1"/>
</dbReference>
<dbReference type="RefSeq" id="WP_111594267.1">
    <property type="nucleotide sequence ID" value="NZ_QLMA01000008.1"/>
</dbReference>
<organism evidence="3 4">
    <name type="scientific">Chitinophaga dinghuensis</name>
    <dbReference type="NCBI Taxonomy" id="1539050"/>
    <lineage>
        <taxon>Bacteria</taxon>
        <taxon>Pseudomonadati</taxon>
        <taxon>Bacteroidota</taxon>
        <taxon>Chitinophagia</taxon>
        <taxon>Chitinophagales</taxon>
        <taxon>Chitinophagaceae</taxon>
        <taxon>Chitinophaga</taxon>
    </lineage>
</organism>
<dbReference type="AlphaFoldDB" id="A0A327VQ22"/>
<keyword evidence="1" id="KW-0732">Signal</keyword>
<proteinExistence type="predicted"/>